<evidence type="ECO:0000313" key="2">
    <source>
        <dbReference type="EMBL" id="ORZ40549.1"/>
    </source>
</evidence>
<protein>
    <submittedName>
        <fullName evidence="2">Uncharacterized protein</fullName>
    </submittedName>
</protein>
<feature type="compositionally biased region" description="Basic residues" evidence="1">
    <location>
        <begin position="148"/>
        <end position="162"/>
    </location>
</feature>
<evidence type="ECO:0000313" key="3">
    <source>
        <dbReference type="Proteomes" id="UP000193411"/>
    </source>
</evidence>
<feature type="compositionally biased region" description="Polar residues" evidence="1">
    <location>
        <begin position="318"/>
        <end position="329"/>
    </location>
</feature>
<dbReference type="AlphaFoldDB" id="A0A1Y2I1D2"/>
<dbReference type="EMBL" id="MCFL01000003">
    <property type="protein sequence ID" value="ORZ40549.1"/>
    <property type="molecule type" value="Genomic_DNA"/>
</dbReference>
<feature type="region of interest" description="Disordered" evidence="1">
    <location>
        <begin position="126"/>
        <end position="168"/>
    </location>
</feature>
<comment type="caution">
    <text evidence="2">The sequence shown here is derived from an EMBL/GenBank/DDBJ whole genome shotgun (WGS) entry which is preliminary data.</text>
</comment>
<name>A0A1Y2I1D2_9FUNG</name>
<sequence length="359" mass="39248">MGTGKSPIGAHIAPPETSFVLISLRNASHIRQSLLLSTSTFNFNRVHSLHRSRRRPFPALRLHPLTHLSTQHNIQLKIRSFARQNPNVQPTTDCSSAAGSGPTPTVHLLRVGCHGRGCWSAIPTAPRAGAASTHTQKQARYRPGTPRHPSHSTARARPHSARWWRQQQQRDGRPYLLVHPSHSRSHASESRSIAGHGRHVAPIPHTVASWLGPNAITQQSLAQGWHAAAVMMGSTSAHHRPFPSPLPYRHRASLFLHLGDRTLTLELRNVYDVAAQAQYANWHVQPQGAPQIHTLGLGRGPQVGSDAVSSAADAPSLGSFQHTTTSNRPLSPPEAPKSGGDRDLPSRRLMVSNNLIRNK</sequence>
<feature type="compositionally biased region" description="Low complexity" evidence="1">
    <location>
        <begin position="305"/>
        <end position="316"/>
    </location>
</feature>
<organism evidence="2 3">
    <name type="scientific">Catenaria anguillulae PL171</name>
    <dbReference type="NCBI Taxonomy" id="765915"/>
    <lineage>
        <taxon>Eukaryota</taxon>
        <taxon>Fungi</taxon>
        <taxon>Fungi incertae sedis</taxon>
        <taxon>Blastocladiomycota</taxon>
        <taxon>Blastocladiomycetes</taxon>
        <taxon>Blastocladiales</taxon>
        <taxon>Catenariaceae</taxon>
        <taxon>Catenaria</taxon>
    </lineage>
</organism>
<feature type="region of interest" description="Disordered" evidence="1">
    <location>
        <begin position="296"/>
        <end position="359"/>
    </location>
</feature>
<gene>
    <name evidence="2" type="ORF">BCR44DRAFT_1176245</name>
</gene>
<reference evidence="2 3" key="1">
    <citation type="submission" date="2016-07" db="EMBL/GenBank/DDBJ databases">
        <title>Pervasive Adenine N6-methylation of Active Genes in Fungi.</title>
        <authorList>
            <consortium name="DOE Joint Genome Institute"/>
            <person name="Mondo S.J."/>
            <person name="Dannebaum R.O."/>
            <person name="Kuo R.C."/>
            <person name="Labutti K."/>
            <person name="Haridas S."/>
            <person name="Kuo A."/>
            <person name="Salamov A."/>
            <person name="Ahrendt S.R."/>
            <person name="Lipzen A."/>
            <person name="Sullivan W."/>
            <person name="Andreopoulos W.B."/>
            <person name="Clum A."/>
            <person name="Lindquist E."/>
            <person name="Daum C."/>
            <person name="Ramamoorthy G.K."/>
            <person name="Gryganskyi A."/>
            <person name="Culley D."/>
            <person name="Magnuson J.K."/>
            <person name="James T.Y."/>
            <person name="O'Malley M.A."/>
            <person name="Stajich J.E."/>
            <person name="Spatafora J.W."/>
            <person name="Visel A."/>
            <person name="Grigoriev I.V."/>
        </authorList>
    </citation>
    <scope>NUCLEOTIDE SEQUENCE [LARGE SCALE GENOMIC DNA]</scope>
    <source>
        <strain evidence="2 3">PL171</strain>
    </source>
</reference>
<accession>A0A1Y2I1D2</accession>
<evidence type="ECO:0000256" key="1">
    <source>
        <dbReference type="SAM" id="MobiDB-lite"/>
    </source>
</evidence>
<proteinExistence type="predicted"/>
<keyword evidence="3" id="KW-1185">Reference proteome</keyword>
<dbReference type="Proteomes" id="UP000193411">
    <property type="component" value="Unassembled WGS sequence"/>
</dbReference>